<name>A0A0N1KT48_CHRID</name>
<proteinExistence type="predicted"/>
<evidence type="ECO:0000313" key="2">
    <source>
        <dbReference type="EMBL" id="KPE51947.1"/>
    </source>
</evidence>
<protein>
    <submittedName>
        <fullName evidence="2">Uncharacterized protein</fullName>
    </submittedName>
</protein>
<reference evidence="3" key="2">
    <citation type="submission" date="2015-09" db="EMBL/GenBank/DDBJ databases">
        <title>Draft genome sequence of a multidrug-resistant Chryseobacterium indologenes isolate from Malaysia.</title>
        <authorList>
            <person name="Yu C.Y."/>
            <person name="Ang G.Y."/>
            <person name="Chan K.-G."/>
        </authorList>
    </citation>
    <scope>NUCLEOTIDE SEQUENCE [LARGE SCALE GENOMIC DNA]</scope>
    <source>
        <strain evidence="3">CI_885</strain>
    </source>
</reference>
<feature type="transmembrane region" description="Helical" evidence="1">
    <location>
        <begin position="54"/>
        <end position="75"/>
    </location>
</feature>
<keyword evidence="1" id="KW-1133">Transmembrane helix</keyword>
<keyword evidence="1" id="KW-0812">Transmembrane</keyword>
<dbReference type="AlphaFoldDB" id="A0A0N1KT48"/>
<gene>
    <name evidence="2" type="ORF">AOB46_06930</name>
</gene>
<dbReference type="Proteomes" id="UP000037953">
    <property type="component" value="Unassembled WGS sequence"/>
</dbReference>
<comment type="caution">
    <text evidence="2">The sequence shown here is derived from an EMBL/GenBank/DDBJ whole genome shotgun (WGS) entry which is preliminary data.</text>
</comment>
<evidence type="ECO:0000256" key="1">
    <source>
        <dbReference type="SAM" id="Phobius"/>
    </source>
</evidence>
<reference evidence="2 3" key="1">
    <citation type="journal article" date="2015" name="Genom Data">
        <title>Draft genome sequence of a multidrug-resistant Chryseobacterium indologenes isolate from Malaysia.</title>
        <authorList>
            <person name="Yu C.Y."/>
            <person name="Ang G.Y."/>
            <person name="Cheng H.J."/>
            <person name="Cheong Y.M."/>
            <person name="Yin W.F."/>
            <person name="Chan K.G."/>
        </authorList>
    </citation>
    <scope>NUCLEOTIDE SEQUENCE [LARGE SCALE GENOMIC DNA]</scope>
    <source>
        <strain evidence="2 3">CI_885</strain>
    </source>
</reference>
<keyword evidence="1" id="KW-0472">Membrane</keyword>
<dbReference type="EMBL" id="LJOD01000003">
    <property type="protein sequence ID" value="KPE51947.1"/>
    <property type="molecule type" value="Genomic_DNA"/>
</dbReference>
<accession>A0A0N1KT48</accession>
<evidence type="ECO:0000313" key="3">
    <source>
        <dbReference type="Proteomes" id="UP000037953"/>
    </source>
</evidence>
<organism evidence="2 3">
    <name type="scientific">Chryseobacterium indologenes</name>
    <name type="common">Flavobacterium indologenes</name>
    <dbReference type="NCBI Taxonomy" id="253"/>
    <lineage>
        <taxon>Bacteria</taxon>
        <taxon>Pseudomonadati</taxon>
        <taxon>Bacteroidota</taxon>
        <taxon>Flavobacteriia</taxon>
        <taxon>Flavobacteriales</taxon>
        <taxon>Weeksellaceae</taxon>
        <taxon>Chryseobacterium group</taxon>
        <taxon>Chryseobacterium</taxon>
    </lineage>
</organism>
<sequence length="76" mass="9009">MNKIPQKGDFFVLIKFQTLYQLIIRKTQIYSVRFFTVFLLLALSIPSSDETRMAYANLLFLCKLLMNIKTVYSFLF</sequence>
<dbReference type="PATRIC" id="fig|253.9.peg.3067"/>
<feature type="transmembrane region" description="Helical" evidence="1">
    <location>
        <begin position="30"/>
        <end position="48"/>
    </location>
</feature>